<gene>
    <name evidence="2" type="ORF">Klosneuvirus_2_232</name>
</gene>
<dbReference type="EMBL" id="KY684109">
    <property type="protein sequence ID" value="ARF11796.1"/>
    <property type="molecule type" value="Genomic_DNA"/>
</dbReference>
<accession>A0A1V0SJ92</accession>
<dbReference type="PROSITE" id="PS50164">
    <property type="entry name" value="GIY_YIG"/>
    <property type="match status" value="2"/>
</dbReference>
<evidence type="ECO:0000313" key="2">
    <source>
        <dbReference type="EMBL" id="ARF11796.1"/>
    </source>
</evidence>
<dbReference type="Gene3D" id="3.40.1440.10">
    <property type="entry name" value="GIY-YIG endonuclease"/>
    <property type="match status" value="2"/>
</dbReference>
<dbReference type="SMART" id="SM00465">
    <property type="entry name" value="GIYc"/>
    <property type="match status" value="2"/>
</dbReference>
<dbReference type="InterPro" id="IPR035901">
    <property type="entry name" value="GIY-YIG_endonuc_sf"/>
</dbReference>
<protein>
    <recommendedName>
        <fullName evidence="1">GIY-YIG domain-containing protein</fullName>
    </recommendedName>
</protein>
<dbReference type="SUPFAM" id="SSF82771">
    <property type="entry name" value="GIY-YIG endonuclease"/>
    <property type="match status" value="2"/>
</dbReference>
<sequence>MVNYANGKIYKIVSTQLDKVYIGSTSLELKKRLIKHRNNYKKYIREGCNYASSFEILKYEDAQIILIEDYPCTTKKELFNREQYYKRITPNIVNKVSNRNTINEFKDYKNGKIYKIFSKHTNKCYIGSTTNENLQSRLNEHKNAYNRYKNKKTSYVSSYDILQYNDCEIVLVENYTCNSKEELEKREGIWIKTTPNCVNKCIPGRTIKEYRKDNAQKIKKNSKEYAIKNKEKLDEYRKQYISEHKEKHTNHYKDYYQQNKEMISIKHKEYYNNNKQSVALRGKRNRQVRKEYIKERRRKWYAENKNIKLKCECGCIIGRFNGRHRTTPKHINRMQKLSLLTEMETALLQFNQDITTLNNHFMELENAYNSLVK</sequence>
<evidence type="ECO:0000259" key="1">
    <source>
        <dbReference type="PROSITE" id="PS50164"/>
    </source>
</evidence>
<name>A0A1V0SJ92_9VIRU</name>
<organism evidence="2">
    <name type="scientific">Klosneuvirus KNV1</name>
    <dbReference type="NCBI Taxonomy" id="1977640"/>
    <lineage>
        <taxon>Viruses</taxon>
        <taxon>Varidnaviria</taxon>
        <taxon>Bamfordvirae</taxon>
        <taxon>Nucleocytoviricota</taxon>
        <taxon>Megaviricetes</taxon>
        <taxon>Imitervirales</taxon>
        <taxon>Mimiviridae</taxon>
        <taxon>Klosneuvirinae</taxon>
        <taxon>Klosneuvirus</taxon>
    </lineage>
</organism>
<feature type="domain" description="GIY-YIG" evidence="1">
    <location>
        <begin position="5"/>
        <end position="95"/>
    </location>
</feature>
<reference evidence="2" key="1">
    <citation type="journal article" date="2017" name="Science">
        <title>Giant viruses with an expanded complement of translation system components.</title>
        <authorList>
            <person name="Schulz F."/>
            <person name="Yutin N."/>
            <person name="Ivanova N.N."/>
            <person name="Ortega D.R."/>
            <person name="Lee T.K."/>
            <person name="Vierheilig J."/>
            <person name="Daims H."/>
            <person name="Horn M."/>
            <person name="Wagner M."/>
            <person name="Jensen G.J."/>
            <person name="Kyrpides N.C."/>
            <person name="Koonin E.V."/>
            <person name="Woyke T."/>
        </authorList>
    </citation>
    <scope>NUCLEOTIDE SEQUENCE</scope>
    <source>
        <strain evidence="2">KNV1</strain>
    </source>
</reference>
<dbReference type="InterPro" id="IPR000305">
    <property type="entry name" value="GIY-YIG_endonuc"/>
</dbReference>
<feature type="domain" description="GIY-YIG" evidence="1">
    <location>
        <begin position="109"/>
        <end position="200"/>
    </location>
</feature>
<dbReference type="Pfam" id="PF01541">
    <property type="entry name" value="GIY-YIG"/>
    <property type="match status" value="1"/>
</dbReference>
<proteinExistence type="predicted"/>